<reference evidence="3" key="1">
    <citation type="submission" date="2023-01" db="EMBL/GenBank/DDBJ databases">
        <title>Genome assembly of the deep-sea coral Lophelia pertusa.</title>
        <authorList>
            <person name="Herrera S."/>
            <person name="Cordes E."/>
        </authorList>
    </citation>
    <scope>NUCLEOTIDE SEQUENCE</scope>
    <source>
        <strain evidence="3">USNM1676648</strain>
        <tissue evidence="3">Polyp</tissue>
    </source>
</reference>
<organism evidence="3 4">
    <name type="scientific">Desmophyllum pertusum</name>
    <dbReference type="NCBI Taxonomy" id="174260"/>
    <lineage>
        <taxon>Eukaryota</taxon>
        <taxon>Metazoa</taxon>
        <taxon>Cnidaria</taxon>
        <taxon>Anthozoa</taxon>
        <taxon>Hexacorallia</taxon>
        <taxon>Scleractinia</taxon>
        <taxon>Caryophylliina</taxon>
        <taxon>Caryophylliidae</taxon>
        <taxon>Desmophyllum</taxon>
    </lineage>
</organism>
<dbReference type="InterPro" id="IPR039889">
    <property type="entry name" value="CCD33"/>
</dbReference>
<evidence type="ECO:0000256" key="1">
    <source>
        <dbReference type="SAM" id="Coils"/>
    </source>
</evidence>
<dbReference type="AlphaFoldDB" id="A0A9W9YG63"/>
<comment type="caution">
    <text evidence="3">The sequence shown here is derived from an EMBL/GenBank/DDBJ whole genome shotgun (WGS) entry which is preliminary data.</text>
</comment>
<protein>
    <submittedName>
        <fullName evidence="3">Coiled-coil domain-containing protein 33</fullName>
    </submittedName>
</protein>
<evidence type="ECO:0000313" key="4">
    <source>
        <dbReference type="Proteomes" id="UP001163046"/>
    </source>
</evidence>
<feature type="region of interest" description="Disordered" evidence="2">
    <location>
        <begin position="378"/>
        <end position="400"/>
    </location>
</feature>
<keyword evidence="4" id="KW-1185">Reference proteome</keyword>
<evidence type="ECO:0000256" key="2">
    <source>
        <dbReference type="SAM" id="MobiDB-lite"/>
    </source>
</evidence>
<proteinExistence type="predicted"/>
<dbReference type="PANTHER" id="PTHR21623:SF2">
    <property type="entry name" value="COILED-COIL DOMAIN-CONTAINING PROTEIN 33"/>
    <property type="match status" value="1"/>
</dbReference>
<keyword evidence="1" id="KW-0175">Coiled coil</keyword>
<name>A0A9W9YG63_9CNID</name>
<feature type="coiled-coil region" evidence="1">
    <location>
        <begin position="266"/>
        <end position="293"/>
    </location>
</feature>
<evidence type="ECO:0000313" key="3">
    <source>
        <dbReference type="EMBL" id="KAJ7340225.1"/>
    </source>
</evidence>
<gene>
    <name evidence="3" type="primary">CCDC33_1</name>
    <name evidence="3" type="ORF">OS493_002957</name>
</gene>
<dbReference type="PANTHER" id="PTHR21623">
    <property type="entry name" value="SPERIOLIN-BINDING FACTOR"/>
    <property type="match status" value="1"/>
</dbReference>
<dbReference type="OrthoDB" id="5956899at2759"/>
<feature type="region of interest" description="Disordered" evidence="2">
    <location>
        <begin position="459"/>
        <end position="493"/>
    </location>
</feature>
<dbReference type="EMBL" id="MU827778">
    <property type="protein sequence ID" value="KAJ7340225.1"/>
    <property type="molecule type" value="Genomic_DNA"/>
</dbReference>
<feature type="coiled-coil region" evidence="1">
    <location>
        <begin position="203"/>
        <end position="230"/>
    </location>
</feature>
<dbReference type="GO" id="GO:0005777">
    <property type="term" value="C:peroxisome"/>
    <property type="evidence" value="ECO:0007669"/>
    <property type="project" value="TreeGrafter"/>
</dbReference>
<dbReference type="Proteomes" id="UP001163046">
    <property type="component" value="Unassembled WGS sequence"/>
</dbReference>
<accession>A0A9W9YG63</accession>
<sequence length="493" mass="55889">MEICAMTRDYWQLTSPVGYSYQTMDQLLLSSLQWDNGGLGLRVENLPIEGSNLRTAIGTGPTVGMVLRLVTNEARPAAICCPLVFITCFRAGPQMSQMGQPLPAQMSETAQQTPYGLPPMNAVKTILPQFHSLYNAPRTEPVKEYVPLANVSSERGNIDAAGTSQIPPEIRGTLDIRSLAIMDYQMKEVDRYRTAMRKMATDLLHVREDCKRLEEANSRLRRELGQHDEISRLMVSSKDMDNVTHSELVQKFALLPLNNSALKKKLADESTKRQEQQTRLQRLQNDLIKKNEMEKEFLKLQEAHEGQQALLQKLQKTKTIQDTCKKQEKVIVQLEQLLAKQGKGQYNGESSETYRTLSDENIKLQAEVMQYKELLRTSEAKQKKPRSPGQHAASNGPTSDVERLELFEKLEKAEGRILALEKQLADNVRKWAKDKAELQMKLNESLLAQKTGYKNSSTSIDILDWHNGPKPVSPSRSLGPRRPSPKLDPLWRR</sequence>